<feature type="transmembrane region" description="Helical" evidence="1">
    <location>
        <begin position="110"/>
        <end position="129"/>
    </location>
</feature>
<keyword evidence="3" id="KW-1185">Reference proteome</keyword>
<gene>
    <name evidence="2" type="ORF">EAE32_00510</name>
</gene>
<sequence>MKTSSVLAAVVTVLVLACGFVVIVPRSPGGYVGLVTAGTFGAGVFYGCPTQRLLTHQWRRTALLSSMIRWARPRSLARMLDRVGWNRQVRRPIRSFADLDPFRSDAAGSLVSHAASLAIHLLAAAALAVFAHPWWALGCLGLGLVVHGWPCLLQIEVLVRLDELRAKARTPGRGDSSASCCGS</sequence>
<evidence type="ECO:0000256" key="1">
    <source>
        <dbReference type="SAM" id="Phobius"/>
    </source>
</evidence>
<dbReference type="AlphaFoldDB" id="A0A3L9L5C5"/>
<protein>
    <recommendedName>
        <fullName evidence="4">Glycosyl-4,4'-diaponeurosporenoate acyltransferase</fullName>
    </recommendedName>
</protein>
<keyword evidence="1" id="KW-0472">Membrane</keyword>
<dbReference type="EMBL" id="RDEX01000001">
    <property type="protein sequence ID" value="RLY93771.1"/>
    <property type="molecule type" value="Genomic_DNA"/>
</dbReference>
<comment type="caution">
    <text evidence="2">The sequence shown here is derived from an EMBL/GenBank/DDBJ whole genome shotgun (WGS) entry which is preliminary data.</text>
</comment>
<feature type="transmembrane region" description="Helical" evidence="1">
    <location>
        <begin position="135"/>
        <end position="159"/>
    </location>
</feature>
<name>A0A3L9L5C5_9MICC</name>
<reference evidence="2 3" key="1">
    <citation type="submission" date="2018-10" db="EMBL/GenBank/DDBJ databases">
        <title>Kocuria tytonicola, new bacteria from the preen glands of American barn owls (Tyto furcata).</title>
        <authorList>
            <person name="Braun M.S."/>
            <person name="Wang E."/>
            <person name="Zimmermann S."/>
            <person name="Boutin S."/>
            <person name="Wagner H."/>
            <person name="Wink M."/>
        </authorList>
    </citation>
    <scope>NUCLEOTIDE SEQUENCE [LARGE SCALE GENOMIC DNA]</scope>
    <source>
        <strain evidence="2 3">473</strain>
    </source>
</reference>
<dbReference type="PROSITE" id="PS51257">
    <property type="entry name" value="PROKAR_LIPOPROTEIN"/>
    <property type="match status" value="1"/>
</dbReference>
<keyword evidence="1" id="KW-0812">Transmembrane</keyword>
<feature type="transmembrane region" description="Helical" evidence="1">
    <location>
        <begin position="29"/>
        <end position="48"/>
    </location>
</feature>
<evidence type="ECO:0000313" key="2">
    <source>
        <dbReference type="EMBL" id="RLY93771.1"/>
    </source>
</evidence>
<organism evidence="2 3">
    <name type="scientific">Kocuria tytonicola</name>
    <dbReference type="NCBI Taxonomy" id="2055946"/>
    <lineage>
        <taxon>Bacteria</taxon>
        <taxon>Bacillati</taxon>
        <taxon>Actinomycetota</taxon>
        <taxon>Actinomycetes</taxon>
        <taxon>Micrococcales</taxon>
        <taxon>Micrococcaceae</taxon>
        <taxon>Kocuria</taxon>
    </lineage>
</organism>
<accession>A0A3L9L5C5</accession>
<evidence type="ECO:0000313" key="3">
    <source>
        <dbReference type="Proteomes" id="UP000277871"/>
    </source>
</evidence>
<dbReference type="Proteomes" id="UP000277871">
    <property type="component" value="Unassembled WGS sequence"/>
</dbReference>
<evidence type="ECO:0008006" key="4">
    <source>
        <dbReference type="Google" id="ProtNLM"/>
    </source>
</evidence>
<proteinExistence type="predicted"/>
<keyword evidence="1" id="KW-1133">Transmembrane helix</keyword>